<dbReference type="InterPro" id="IPR014756">
    <property type="entry name" value="Ig_E-set"/>
</dbReference>
<dbReference type="CDD" id="cd02851">
    <property type="entry name" value="E_set_GO_C"/>
    <property type="match status" value="1"/>
</dbReference>
<reference evidence="5 6" key="1">
    <citation type="submission" date="2014-04" db="EMBL/GenBank/DDBJ databases">
        <authorList>
            <consortium name="DOE Joint Genome Institute"/>
            <person name="Kuo A."/>
            <person name="Girlanda M."/>
            <person name="Perotto S."/>
            <person name="Kohler A."/>
            <person name="Nagy L.G."/>
            <person name="Floudas D."/>
            <person name="Copeland A."/>
            <person name="Barry K.W."/>
            <person name="Cichocki N."/>
            <person name="Veneault-Fourrey C."/>
            <person name="LaButti K."/>
            <person name="Lindquist E.A."/>
            <person name="Lipzen A."/>
            <person name="Lundell T."/>
            <person name="Morin E."/>
            <person name="Murat C."/>
            <person name="Sun H."/>
            <person name="Tunlid A."/>
            <person name="Henrissat B."/>
            <person name="Grigoriev I.V."/>
            <person name="Hibbett D.S."/>
            <person name="Martin F."/>
            <person name="Nordberg H.P."/>
            <person name="Cantor M.N."/>
            <person name="Hua S.X."/>
        </authorList>
    </citation>
    <scope>NUCLEOTIDE SEQUENCE [LARGE SCALE GENOMIC DNA]</scope>
    <source>
        <strain evidence="5 6">MUT 4182</strain>
    </source>
</reference>
<dbReference type="InterPro" id="IPR011043">
    <property type="entry name" value="Gal_Oxase/kelch_b-propeller"/>
</dbReference>
<dbReference type="Gene3D" id="2.130.10.80">
    <property type="entry name" value="Galactose oxidase/kelch, beta-propeller"/>
    <property type="match status" value="1"/>
</dbReference>
<accession>A0A0C3QBI0</accession>
<dbReference type="InterPro" id="IPR009880">
    <property type="entry name" value="Glyoxal_oxidase_N"/>
</dbReference>
<dbReference type="PANTHER" id="PTHR32208">
    <property type="entry name" value="SECRETED PROTEIN-RELATED"/>
    <property type="match status" value="1"/>
</dbReference>
<gene>
    <name evidence="5" type="ORF">M407DRAFT_124038</name>
</gene>
<evidence type="ECO:0000259" key="4">
    <source>
        <dbReference type="Pfam" id="PF09118"/>
    </source>
</evidence>
<evidence type="ECO:0000256" key="2">
    <source>
        <dbReference type="SAM" id="SignalP"/>
    </source>
</evidence>
<dbReference type="SUPFAM" id="SSF81296">
    <property type="entry name" value="E set domains"/>
    <property type="match status" value="1"/>
</dbReference>
<organism evidence="5 6">
    <name type="scientific">Tulasnella calospora MUT 4182</name>
    <dbReference type="NCBI Taxonomy" id="1051891"/>
    <lineage>
        <taxon>Eukaryota</taxon>
        <taxon>Fungi</taxon>
        <taxon>Dikarya</taxon>
        <taxon>Basidiomycota</taxon>
        <taxon>Agaricomycotina</taxon>
        <taxon>Agaricomycetes</taxon>
        <taxon>Cantharellales</taxon>
        <taxon>Tulasnellaceae</taxon>
        <taxon>Tulasnella</taxon>
    </lineage>
</organism>
<dbReference type="EMBL" id="KN823130">
    <property type="protein sequence ID" value="KIO21729.1"/>
    <property type="molecule type" value="Genomic_DNA"/>
</dbReference>
<dbReference type="InterPro" id="IPR015202">
    <property type="entry name" value="GO-like_E_set"/>
</dbReference>
<dbReference type="AlphaFoldDB" id="A0A0C3QBI0"/>
<dbReference type="STRING" id="1051891.A0A0C3QBI0"/>
<dbReference type="HOGENOM" id="CLU_009630_3_0_1"/>
<dbReference type="Pfam" id="PF09118">
    <property type="entry name" value="GO-like_E_set"/>
    <property type="match status" value="1"/>
</dbReference>
<evidence type="ECO:0000256" key="1">
    <source>
        <dbReference type="ARBA" id="ARBA00022729"/>
    </source>
</evidence>
<dbReference type="SUPFAM" id="SSF50965">
    <property type="entry name" value="Galactose oxidase, central domain"/>
    <property type="match status" value="1"/>
</dbReference>
<feature type="chain" id="PRO_5002168692" evidence="2">
    <location>
        <begin position="21"/>
        <end position="632"/>
    </location>
</feature>
<feature type="domain" description="Galactose oxidase-like Early set" evidence="4">
    <location>
        <begin position="457"/>
        <end position="566"/>
    </location>
</feature>
<evidence type="ECO:0000259" key="3">
    <source>
        <dbReference type="Pfam" id="PF07250"/>
    </source>
</evidence>
<dbReference type="PANTHER" id="PTHR32208:SF96">
    <property type="entry name" value="GLYOXAL OXIDASE"/>
    <property type="match status" value="1"/>
</dbReference>
<proteinExistence type="predicted"/>
<name>A0A0C3QBI0_9AGAM</name>
<keyword evidence="6" id="KW-1185">Reference proteome</keyword>
<feature type="signal peptide" evidence="2">
    <location>
        <begin position="1"/>
        <end position="20"/>
    </location>
</feature>
<protein>
    <submittedName>
        <fullName evidence="5">Glyoxal oxidase</fullName>
    </submittedName>
</protein>
<reference evidence="6" key="2">
    <citation type="submission" date="2015-01" db="EMBL/GenBank/DDBJ databases">
        <title>Evolutionary Origins and Diversification of the Mycorrhizal Mutualists.</title>
        <authorList>
            <consortium name="DOE Joint Genome Institute"/>
            <consortium name="Mycorrhizal Genomics Consortium"/>
            <person name="Kohler A."/>
            <person name="Kuo A."/>
            <person name="Nagy L.G."/>
            <person name="Floudas D."/>
            <person name="Copeland A."/>
            <person name="Barry K.W."/>
            <person name="Cichocki N."/>
            <person name="Veneault-Fourrey C."/>
            <person name="LaButti K."/>
            <person name="Lindquist E.A."/>
            <person name="Lipzen A."/>
            <person name="Lundell T."/>
            <person name="Morin E."/>
            <person name="Murat C."/>
            <person name="Riley R."/>
            <person name="Ohm R."/>
            <person name="Sun H."/>
            <person name="Tunlid A."/>
            <person name="Henrissat B."/>
            <person name="Grigoriev I.V."/>
            <person name="Hibbett D.S."/>
            <person name="Martin F."/>
        </authorList>
    </citation>
    <scope>NUCLEOTIDE SEQUENCE [LARGE SCALE GENOMIC DNA]</scope>
    <source>
        <strain evidence="6">MUT 4182</strain>
    </source>
</reference>
<dbReference type="InterPro" id="IPR037293">
    <property type="entry name" value="Gal_Oxidase_central_sf"/>
</dbReference>
<evidence type="ECO:0000313" key="6">
    <source>
        <dbReference type="Proteomes" id="UP000054248"/>
    </source>
</evidence>
<dbReference type="InterPro" id="IPR013783">
    <property type="entry name" value="Ig-like_fold"/>
</dbReference>
<evidence type="ECO:0000313" key="5">
    <source>
        <dbReference type="EMBL" id="KIO21729.1"/>
    </source>
</evidence>
<dbReference type="OrthoDB" id="2019572at2759"/>
<keyword evidence="1 2" id="KW-0732">Signal</keyword>
<dbReference type="Proteomes" id="UP000054248">
    <property type="component" value="Unassembled WGS sequence"/>
</dbReference>
<feature type="domain" description="Glyoxal oxidase N-terminal" evidence="3">
    <location>
        <begin position="73"/>
        <end position="452"/>
    </location>
</feature>
<sequence>MPTVSHKRLIPSLFISGVLAQTGQPTWQSTGAGTFQIVGNSGVSAQQLFLGTKNKVYIIDKVENNPLKVNSHAAWGSEYDLNDNTVRAMDVVTNTFCAGGALLGDGTWINVGGNQDVTYGGLAVNDTSQDLYKDGDGRFAVRFLSPCDDGSCNWVDDKKNYMKTTRWYPTLETLEDGSVIIIGGNLYGGFVSSTDNNNPTYEYWPRRADGVEITLNFLQTTLPANLYPLTWLLPSGNLFLTTNWATEIFDYKNNVEHAGPPMPHAVRTYPGSAANTMLPMTPANNWTATMVFCGGTDLQPNQWRKTVVVNVPASASCVRITPDVTNTFEEDDDLPDGRVMGNFILLPNGKIFLVNGVNQGVAGYGNDSWAVGHSYADSPLLQPLMYDPDAPLGSRFSADGLSASTVPRLYHSSATLLPDGSVFVSGSNPNPDVTTTEKWSTEWRVERFYPAYYSEHRPEYSGLPAKLGYGGPYFNLTLASSELGSDPTSSLGNTKVVLMRFGFSTHAINFGQKYVQLNNTYTINSDRSATLHVSQVPPNPAILAPGPAWFFVVVNGIPSMGQEIMVGSGKIETQNATQPASLPGVFAAQQQTGSSTGTSSASNAASTFELQSVTLFASIFAASLAGAAATLL</sequence>
<dbReference type="Gene3D" id="2.60.40.10">
    <property type="entry name" value="Immunoglobulins"/>
    <property type="match status" value="1"/>
</dbReference>
<dbReference type="Pfam" id="PF07250">
    <property type="entry name" value="Glyoxal_oxid_N"/>
    <property type="match status" value="1"/>
</dbReference>